<feature type="chain" id="PRO_5044872626" evidence="1">
    <location>
        <begin position="23"/>
        <end position="100"/>
    </location>
</feature>
<comment type="caution">
    <text evidence="2">The sequence shown here is derived from an EMBL/GenBank/DDBJ whole genome shotgun (WGS) entry which is preliminary data.</text>
</comment>
<gene>
    <name evidence="2" type="ORF">HJC23_005423</name>
</gene>
<keyword evidence="3" id="KW-1185">Reference proteome</keyword>
<proteinExistence type="predicted"/>
<reference evidence="2 3" key="1">
    <citation type="journal article" date="2020" name="G3 (Bethesda)">
        <title>Improved Reference Genome for Cyclotella cryptica CCMP332, a Model for Cell Wall Morphogenesis, Salinity Adaptation, and Lipid Production in Diatoms (Bacillariophyta).</title>
        <authorList>
            <person name="Roberts W.R."/>
            <person name="Downey K.M."/>
            <person name="Ruck E.C."/>
            <person name="Traller J.C."/>
            <person name="Alverson A.J."/>
        </authorList>
    </citation>
    <scope>NUCLEOTIDE SEQUENCE [LARGE SCALE GENOMIC DNA]</scope>
    <source>
        <strain evidence="2 3">CCMP332</strain>
    </source>
</reference>
<accession>A0ABD3NXE6</accession>
<name>A0ABD3NXE6_9STRA</name>
<dbReference type="AlphaFoldDB" id="A0ABD3NXE6"/>
<feature type="signal peptide" evidence="1">
    <location>
        <begin position="1"/>
        <end position="22"/>
    </location>
</feature>
<keyword evidence="1" id="KW-0732">Signal</keyword>
<evidence type="ECO:0000313" key="2">
    <source>
        <dbReference type="EMBL" id="KAL3779926.1"/>
    </source>
</evidence>
<evidence type="ECO:0000313" key="3">
    <source>
        <dbReference type="Proteomes" id="UP001516023"/>
    </source>
</evidence>
<protein>
    <submittedName>
        <fullName evidence="2">Uncharacterized protein</fullName>
    </submittedName>
</protein>
<dbReference type="Proteomes" id="UP001516023">
    <property type="component" value="Unassembled WGS sequence"/>
</dbReference>
<organism evidence="2 3">
    <name type="scientific">Cyclotella cryptica</name>
    <dbReference type="NCBI Taxonomy" id="29204"/>
    <lineage>
        <taxon>Eukaryota</taxon>
        <taxon>Sar</taxon>
        <taxon>Stramenopiles</taxon>
        <taxon>Ochrophyta</taxon>
        <taxon>Bacillariophyta</taxon>
        <taxon>Coscinodiscophyceae</taxon>
        <taxon>Thalassiosirophycidae</taxon>
        <taxon>Stephanodiscales</taxon>
        <taxon>Stephanodiscaceae</taxon>
        <taxon>Cyclotella</taxon>
    </lineage>
</organism>
<sequence length="100" mass="11552">MLSLRSVLKLISAAAIIPCSHCKVEYPPAEFCNPETLEGCKGRQAEFAERMRGEPLAWQMKLLEILKKRIRYEDEAEWIDDQIIILENVIEYTKATRGEL</sequence>
<evidence type="ECO:0000256" key="1">
    <source>
        <dbReference type="SAM" id="SignalP"/>
    </source>
</evidence>
<dbReference type="EMBL" id="JABMIG020000369">
    <property type="protein sequence ID" value="KAL3779926.1"/>
    <property type="molecule type" value="Genomic_DNA"/>
</dbReference>